<feature type="repeat" description="CHCR" evidence="8">
    <location>
        <begin position="602"/>
        <end position="758"/>
    </location>
</feature>
<evidence type="ECO:0000256" key="3">
    <source>
        <dbReference type="ARBA" id="ARBA00017338"/>
    </source>
</evidence>
<dbReference type="GO" id="GO:0007032">
    <property type="term" value="P:endosome organization"/>
    <property type="evidence" value="ECO:0007669"/>
    <property type="project" value="TreeGrafter"/>
</dbReference>
<keyword evidence="9" id="KW-0175">Coiled coil</keyword>
<dbReference type="GO" id="GO:0048284">
    <property type="term" value="P:organelle fusion"/>
    <property type="evidence" value="ECO:0007669"/>
    <property type="project" value="TreeGrafter"/>
</dbReference>
<dbReference type="PANTHER" id="PTHR23323:SF26">
    <property type="entry name" value="VACUOLAR PROTEIN SORTING-ASSOCIATED PROTEIN 18 HOMOLOG"/>
    <property type="match status" value="1"/>
</dbReference>
<protein>
    <recommendedName>
        <fullName evidence="3">Vacuolar protein sorting-associated protein 18 homolog</fullName>
    </recommendedName>
</protein>
<reference evidence="12 13" key="1">
    <citation type="submission" date="2020-08" db="EMBL/GenBank/DDBJ databases">
        <authorList>
            <person name="Hejnol A."/>
        </authorList>
    </citation>
    <scope>NUCLEOTIDE SEQUENCE [LARGE SCALE GENOMIC DNA]</scope>
</reference>
<keyword evidence="13" id="KW-1185">Reference proteome</keyword>
<evidence type="ECO:0000256" key="5">
    <source>
        <dbReference type="ARBA" id="ARBA00022771"/>
    </source>
</evidence>
<evidence type="ECO:0000313" key="13">
    <source>
        <dbReference type="Proteomes" id="UP000549394"/>
    </source>
</evidence>
<accession>A0A7I8VJ96</accession>
<dbReference type="GO" id="GO:0006904">
    <property type="term" value="P:vesicle docking involved in exocytosis"/>
    <property type="evidence" value="ECO:0007669"/>
    <property type="project" value="TreeGrafter"/>
</dbReference>
<evidence type="ECO:0000259" key="11">
    <source>
        <dbReference type="Pfam" id="PF26148"/>
    </source>
</evidence>
<evidence type="ECO:0000259" key="10">
    <source>
        <dbReference type="Pfam" id="PF05131"/>
    </source>
</evidence>
<sequence length="950" mass="109649">MALRTRQDDESPVFAKSRVSYTPPSSITHFCCANSYLIIALDTKVLLCKNLDYQQDNFDEIPFGRPDDKLTSLLLDPSGYHTILCMESGESFYLNRGSKKIHILSRLKDYVITAVGWNIRASSESSTGEILIGTSNGLLLETQIMAGDEGIRVKPKREQYLKQVWSIVPDEVQKQTEITNIKIERIPSETTSDYRYFFLVTTKTQFYQFVSSIPASTEAPIFQHVFSAYKDVPKGSINLQGECERSKLDLFRPDLRSVSTKFSWMCGAGIYCGKIDTTGLMRPDIVAIDSELIPYPRKCPNFPIDIIMTEFHTVLIYSNSLRAINILDEKIVHEDSFQEKFGNVLGAWKDEAKKIIYVYAEKAIYKYKIDREERNVWRCYLDKRAYGLAKQHAKDNPKHLDLVLTKEAEYHFMNRDYSKSAKLYAQTSASFEEVALRFIGLEQTEPLQVYLRKKLKSLSPNDKTQSALITTWLVEIYLDELGKLREKILDPNDPEYLQLQSVFRNFINDSVVKDCVYSHRDIVYNLIASHGAEDDMMFFAVLMKDYEKVISHYVQSEDYPKALEYLIKHSDLNEDASLFYKFSPLLMQHLPKETVNAWISQKRALDPSRLIPALVRYDRSIEQNIGDSENEAIRYVEYCTKELRNKEKAIHNYLISLYAKLKPNDLITYLELQGEDEDSVCYDVKYALRVCSDLHLERACIHIYSTMKLYEEAVKLALKVDVDLAKKNASKAKDEETKKKLWLLIAKHVVQTEKDVEKTMKLLEGCDLINIEDVLPFFPDFVTIDHFKDAICSSLEQYNEHINNLKQEMQQATDSSKEIRAQMQALRNKYACISASDKCHSCSQSLLTRPFHVFPCSHRFHTDCLVICLLPCLSSNEREKLETLRRKLDAATAPNGRHFQRSVSKIGGIQNEIDDIIARDCFLCGSVMIEAIDKPFIDENRFQEEMESWM</sequence>
<dbReference type="PROSITE" id="PS50236">
    <property type="entry name" value="CHCR"/>
    <property type="match status" value="1"/>
</dbReference>
<evidence type="ECO:0000256" key="8">
    <source>
        <dbReference type="PROSITE-ProRule" id="PRU01006"/>
    </source>
</evidence>
<name>A0A7I8VJ96_9ANNE</name>
<keyword evidence="6" id="KW-0862">Zinc</keyword>
<comment type="similarity">
    <text evidence="2">Belongs to the VPS18 family.</text>
</comment>
<evidence type="ECO:0000256" key="2">
    <source>
        <dbReference type="ARBA" id="ARBA00010454"/>
    </source>
</evidence>
<dbReference type="PANTHER" id="PTHR23323">
    <property type="entry name" value="VACUOLAR PROTEIN SORTING-ASSOCIATED PROTEIN"/>
    <property type="match status" value="1"/>
</dbReference>
<dbReference type="InterPro" id="IPR000547">
    <property type="entry name" value="Clathrin_H-chain/VPS_repeat"/>
</dbReference>
<evidence type="ECO:0000256" key="9">
    <source>
        <dbReference type="SAM" id="Coils"/>
    </source>
</evidence>
<evidence type="ECO:0000256" key="1">
    <source>
        <dbReference type="ARBA" id="ARBA00004492"/>
    </source>
</evidence>
<feature type="domain" description="Pep3/Vps18 RING C-terminal" evidence="11">
    <location>
        <begin position="836"/>
        <end position="929"/>
    </location>
</feature>
<dbReference type="GO" id="GO:0030674">
    <property type="term" value="F:protein-macromolecule adaptor activity"/>
    <property type="evidence" value="ECO:0007669"/>
    <property type="project" value="TreeGrafter"/>
</dbReference>
<organism evidence="12 13">
    <name type="scientific">Dimorphilus gyrociliatus</name>
    <dbReference type="NCBI Taxonomy" id="2664684"/>
    <lineage>
        <taxon>Eukaryota</taxon>
        <taxon>Metazoa</taxon>
        <taxon>Spiralia</taxon>
        <taxon>Lophotrochozoa</taxon>
        <taxon>Annelida</taxon>
        <taxon>Polychaeta</taxon>
        <taxon>Polychaeta incertae sedis</taxon>
        <taxon>Dinophilidae</taxon>
        <taxon>Dimorphilus</taxon>
    </lineage>
</organism>
<proteinExistence type="inferred from homology"/>
<dbReference type="Pfam" id="PF05131">
    <property type="entry name" value="Pep3_Vps18"/>
    <property type="match status" value="1"/>
</dbReference>
<feature type="domain" description="Pep3/Vps18 beta-propeller" evidence="10">
    <location>
        <begin position="12"/>
        <end position="369"/>
    </location>
</feature>
<comment type="subcellular location">
    <subcellularLocation>
        <location evidence="1">Late endosome membrane</location>
        <topology evidence="1">Peripheral membrane protein</topology>
        <orientation evidence="1">Cytoplasmic side</orientation>
    </subcellularLocation>
</comment>
<dbReference type="InterPro" id="IPR058919">
    <property type="entry name" value="Pep3/Vps18_RING_C"/>
</dbReference>
<dbReference type="Proteomes" id="UP000549394">
    <property type="component" value="Unassembled WGS sequence"/>
</dbReference>
<comment type="caution">
    <text evidence="12">The sequence shown here is derived from an EMBL/GenBank/DDBJ whole genome shotgun (WGS) entry which is preliminary data.</text>
</comment>
<dbReference type="CDD" id="cd16462">
    <property type="entry name" value="RING-H2_Pep3p-like"/>
    <property type="match status" value="1"/>
</dbReference>
<dbReference type="AlphaFoldDB" id="A0A7I8VJ96"/>
<dbReference type="EMBL" id="CAJFCJ010000006">
    <property type="protein sequence ID" value="CAD5115789.1"/>
    <property type="molecule type" value="Genomic_DNA"/>
</dbReference>
<dbReference type="Pfam" id="PF26148">
    <property type="entry name" value="VPS18_RING_C"/>
    <property type="match status" value="1"/>
</dbReference>
<dbReference type="InterPro" id="IPR007810">
    <property type="entry name" value="Pep3/Vps18_beta-prop"/>
</dbReference>
<keyword evidence="5" id="KW-0863">Zinc-finger</keyword>
<gene>
    <name evidence="12" type="ORF">DGYR_LOCUS4488</name>
</gene>
<evidence type="ECO:0000256" key="4">
    <source>
        <dbReference type="ARBA" id="ARBA00022723"/>
    </source>
</evidence>
<dbReference type="GO" id="GO:0008270">
    <property type="term" value="F:zinc ion binding"/>
    <property type="evidence" value="ECO:0007669"/>
    <property type="project" value="UniProtKB-KW"/>
</dbReference>
<dbReference type="GO" id="GO:0006886">
    <property type="term" value="P:intracellular protein transport"/>
    <property type="evidence" value="ECO:0007669"/>
    <property type="project" value="UniProtKB-UniRule"/>
</dbReference>
<dbReference type="GO" id="GO:0007040">
    <property type="term" value="P:lysosome organization"/>
    <property type="evidence" value="ECO:0007669"/>
    <property type="project" value="TreeGrafter"/>
</dbReference>
<evidence type="ECO:0000256" key="6">
    <source>
        <dbReference type="ARBA" id="ARBA00022833"/>
    </source>
</evidence>
<evidence type="ECO:0000256" key="7">
    <source>
        <dbReference type="ARBA" id="ARBA00023136"/>
    </source>
</evidence>
<dbReference type="GO" id="GO:0008333">
    <property type="term" value="P:endosome to lysosome transport"/>
    <property type="evidence" value="ECO:0007669"/>
    <property type="project" value="TreeGrafter"/>
</dbReference>
<dbReference type="OrthoDB" id="1845386at2759"/>
<evidence type="ECO:0000313" key="12">
    <source>
        <dbReference type="EMBL" id="CAD5115789.1"/>
    </source>
</evidence>
<dbReference type="GO" id="GO:0031902">
    <property type="term" value="C:late endosome membrane"/>
    <property type="evidence" value="ECO:0007669"/>
    <property type="project" value="UniProtKB-SubCell"/>
</dbReference>
<feature type="coiled-coil region" evidence="9">
    <location>
        <begin position="788"/>
        <end position="829"/>
    </location>
</feature>
<dbReference type="GO" id="GO:0030897">
    <property type="term" value="C:HOPS complex"/>
    <property type="evidence" value="ECO:0007669"/>
    <property type="project" value="TreeGrafter"/>
</dbReference>
<keyword evidence="4" id="KW-0479">Metal-binding</keyword>
<keyword evidence="7" id="KW-0472">Membrane</keyword>